<evidence type="ECO:0000256" key="2">
    <source>
        <dbReference type="ARBA" id="ARBA00023295"/>
    </source>
</evidence>
<dbReference type="EMBL" id="JAYWLC010000019">
    <property type="protein sequence ID" value="MER5173470.1"/>
    <property type="molecule type" value="Genomic_DNA"/>
</dbReference>
<dbReference type="Gene3D" id="3.90.245.10">
    <property type="entry name" value="Ribonucleoside hydrolase-like"/>
    <property type="match status" value="1"/>
</dbReference>
<dbReference type="RefSeq" id="WP_350938828.1">
    <property type="nucleotide sequence ID" value="NZ_JAYWLC010000019.1"/>
</dbReference>
<dbReference type="CDD" id="cd02651">
    <property type="entry name" value="nuc_hydro_IU_UC_XIUA"/>
    <property type="match status" value="1"/>
</dbReference>
<evidence type="ECO:0000313" key="5">
    <source>
        <dbReference type="Proteomes" id="UP001438953"/>
    </source>
</evidence>
<keyword evidence="5" id="KW-1185">Reference proteome</keyword>
<feature type="domain" description="Inosine/uridine-preferring nucleoside hydrolase" evidence="3">
    <location>
        <begin position="5"/>
        <end position="298"/>
    </location>
</feature>
<gene>
    <name evidence="4" type="ORF">VSX56_17025</name>
</gene>
<dbReference type="Proteomes" id="UP001438953">
    <property type="component" value="Unassembled WGS sequence"/>
</dbReference>
<reference evidence="4 5" key="1">
    <citation type="submission" date="2024-01" db="EMBL/GenBank/DDBJ databases">
        <authorList>
            <person name="Deng Y."/>
            <person name="Su J."/>
        </authorList>
    </citation>
    <scope>NUCLEOTIDE SEQUENCE [LARGE SCALE GENOMIC DNA]</scope>
    <source>
        <strain evidence="4 5">CPCC 100088</strain>
    </source>
</reference>
<dbReference type="PANTHER" id="PTHR12304:SF4">
    <property type="entry name" value="URIDINE NUCLEOSIDASE"/>
    <property type="match status" value="1"/>
</dbReference>
<keyword evidence="1 4" id="KW-0378">Hydrolase</keyword>
<sequence>MALPVIIDTDPGQDDAFAILLALAVPELDVLGLTTVAGNMGLEQTTDNARRIVELAGLPETPVHAGSARPLIRKPRPVPEIHGETGIDGWDWAEARFPPAKTHAVDFIIETILAHPQKVQMICLGPQTNLALAIRRAPEILQNMAGISFMGGGFFEGGNMTPAAEYNILVDPEAVRIVLSSAGEAGVPVTAVPLDCTHACAAPLGWSTTLRETGTEVMQACAGMMEFFEQYGNKKYGTKTRPLHDAVAIAATIWPDLFPGKLCPVDVECAGELTTGMTVVDWLRQTGRPDNCLWLNGCHDAAEVYARMAAALATLPGNVPA</sequence>
<organism evidence="4 5">
    <name type="scientific">Thioclava kandeliae</name>
    <dbReference type="NCBI Taxonomy" id="3070818"/>
    <lineage>
        <taxon>Bacteria</taxon>
        <taxon>Pseudomonadati</taxon>
        <taxon>Pseudomonadota</taxon>
        <taxon>Alphaproteobacteria</taxon>
        <taxon>Rhodobacterales</taxon>
        <taxon>Paracoccaceae</taxon>
        <taxon>Thioclava</taxon>
    </lineage>
</organism>
<evidence type="ECO:0000256" key="1">
    <source>
        <dbReference type="ARBA" id="ARBA00022801"/>
    </source>
</evidence>
<keyword evidence="2" id="KW-0326">Glycosidase</keyword>
<dbReference type="Pfam" id="PF01156">
    <property type="entry name" value="IU_nuc_hydro"/>
    <property type="match status" value="1"/>
</dbReference>
<dbReference type="GO" id="GO:0016787">
    <property type="term" value="F:hydrolase activity"/>
    <property type="evidence" value="ECO:0007669"/>
    <property type="project" value="UniProtKB-KW"/>
</dbReference>
<dbReference type="InterPro" id="IPR036452">
    <property type="entry name" value="Ribo_hydro-like"/>
</dbReference>
<dbReference type="SUPFAM" id="SSF53590">
    <property type="entry name" value="Nucleoside hydrolase"/>
    <property type="match status" value="1"/>
</dbReference>
<proteinExistence type="predicted"/>
<reference evidence="4 5" key="2">
    <citation type="submission" date="2024-06" db="EMBL/GenBank/DDBJ databases">
        <title>Thioclava kandeliae sp. nov. from a rhizosphere soil sample of Kandelia candel in a mangrove.</title>
        <authorList>
            <person name="Mu T."/>
        </authorList>
    </citation>
    <scope>NUCLEOTIDE SEQUENCE [LARGE SCALE GENOMIC DNA]</scope>
    <source>
        <strain evidence="4 5">CPCC 100088</strain>
    </source>
</reference>
<dbReference type="InterPro" id="IPR001910">
    <property type="entry name" value="Inosine/uridine_hydrolase_dom"/>
</dbReference>
<dbReference type="PANTHER" id="PTHR12304">
    <property type="entry name" value="INOSINE-URIDINE PREFERRING NUCLEOSIDE HYDROLASE"/>
    <property type="match status" value="1"/>
</dbReference>
<comment type="caution">
    <text evidence="4">The sequence shown here is derived from an EMBL/GenBank/DDBJ whole genome shotgun (WGS) entry which is preliminary data.</text>
</comment>
<evidence type="ECO:0000259" key="3">
    <source>
        <dbReference type="Pfam" id="PF01156"/>
    </source>
</evidence>
<dbReference type="InterPro" id="IPR023186">
    <property type="entry name" value="IUNH"/>
</dbReference>
<accession>A0ABV1SKP7</accession>
<evidence type="ECO:0000313" key="4">
    <source>
        <dbReference type="EMBL" id="MER5173470.1"/>
    </source>
</evidence>
<name>A0ABV1SKP7_9RHOB</name>
<protein>
    <submittedName>
        <fullName evidence="4">Nucleoside hydrolase</fullName>
    </submittedName>
</protein>